<dbReference type="InterPro" id="IPR000182">
    <property type="entry name" value="GNAT_dom"/>
</dbReference>
<comment type="catalytic activity">
    <reaction evidence="1">
        <text>N-terminal L-alanyl-[ribosomal protein bS18] + acetyl-CoA = N-terminal N(alpha)-acetyl-L-alanyl-[ribosomal protein bS18] + CoA + H(+)</text>
        <dbReference type="Rhea" id="RHEA:43756"/>
        <dbReference type="Rhea" id="RHEA-COMP:10676"/>
        <dbReference type="Rhea" id="RHEA-COMP:10677"/>
        <dbReference type="ChEBI" id="CHEBI:15378"/>
        <dbReference type="ChEBI" id="CHEBI:57287"/>
        <dbReference type="ChEBI" id="CHEBI:57288"/>
        <dbReference type="ChEBI" id="CHEBI:64718"/>
        <dbReference type="ChEBI" id="CHEBI:83683"/>
        <dbReference type="EC" id="2.3.1.266"/>
    </reaction>
</comment>
<dbReference type="NCBIfam" id="TIGR01575">
    <property type="entry name" value="rimI"/>
    <property type="match status" value="1"/>
</dbReference>
<evidence type="ECO:0000256" key="1">
    <source>
        <dbReference type="RuleBase" id="RU363094"/>
    </source>
</evidence>
<proteinExistence type="inferred from homology"/>
<comment type="similarity">
    <text evidence="1">Belongs to the acetyltransferase family. RimI subfamily.</text>
</comment>
<keyword evidence="1" id="KW-0963">Cytoplasm</keyword>
<protein>
    <recommendedName>
        <fullName evidence="1">[Ribosomal protein bS18]-alanine N-acetyltransferase</fullName>
        <ecNumber evidence="1">2.3.1.266</ecNumber>
    </recommendedName>
</protein>
<dbReference type="CDD" id="cd04301">
    <property type="entry name" value="NAT_SF"/>
    <property type="match status" value="1"/>
</dbReference>
<keyword evidence="4" id="KW-1185">Reference proteome</keyword>
<dbReference type="GO" id="GO:0008999">
    <property type="term" value="F:protein-N-terminal-alanine acetyltransferase activity"/>
    <property type="evidence" value="ECO:0007669"/>
    <property type="project" value="UniProtKB-EC"/>
</dbReference>
<dbReference type="Gene3D" id="3.40.630.30">
    <property type="match status" value="1"/>
</dbReference>
<dbReference type="InterPro" id="IPR016181">
    <property type="entry name" value="Acyl_CoA_acyltransferase"/>
</dbReference>
<comment type="function">
    <text evidence="1">Acetylates the N-terminal alanine of ribosomal protein bS18.</text>
</comment>
<dbReference type="RefSeq" id="WP_341411450.1">
    <property type="nucleotide sequence ID" value="NZ_CP009687.1"/>
</dbReference>
<sequence length="149" mass="17077">MMEKLVVRKMLMKDIPSVVEIEKQCFPIPWTRGAFETELKKNKLALYMVATWEGQVAGYGGIWMVVDEGHITNIAVHPNFQGRRIGEEIVRALMKEVGTKRIDRITLEVRKSNMIAQNLYKKLGFVACGIRPGYYSDNGEDALIMWKDI</sequence>
<dbReference type="EMBL" id="CP009687">
    <property type="protein sequence ID" value="AKL93850.1"/>
    <property type="molecule type" value="Genomic_DNA"/>
</dbReference>
<dbReference type="SUPFAM" id="SSF55729">
    <property type="entry name" value="Acyl-CoA N-acyltransferases (Nat)"/>
    <property type="match status" value="1"/>
</dbReference>
<evidence type="ECO:0000259" key="2">
    <source>
        <dbReference type="PROSITE" id="PS51186"/>
    </source>
</evidence>
<dbReference type="PANTHER" id="PTHR47542">
    <property type="entry name" value="ACYL-COA N-ACYLTRANSFERASES (NAT) SUPERFAMILY PROTEIN"/>
    <property type="match status" value="1"/>
</dbReference>
<reference evidence="3 4" key="1">
    <citation type="submission" date="2014-10" db="EMBL/GenBank/DDBJ databases">
        <title>Genome sequence of Clostridium aceticum DSM 1496.</title>
        <authorList>
            <person name="Poehlein A."/>
            <person name="Schiel-Bengelsdorf B."/>
            <person name="Gottschalk G."/>
            <person name="Duerre P."/>
            <person name="Daniel R."/>
        </authorList>
    </citation>
    <scope>NUCLEOTIDE SEQUENCE [LARGE SCALE GENOMIC DNA]</scope>
    <source>
        <strain evidence="3 4">DSM 1496</strain>
    </source>
</reference>
<dbReference type="AlphaFoldDB" id="A0A0G3W7M2"/>
<keyword evidence="3" id="KW-0012">Acyltransferase</keyword>
<dbReference type="Pfam" id="PF00583">
    <property type="entry name" value="Acetyltransf_1"/>
    <property type="match status" value="1"/>
</dbReference>
<dbReference type="InterPro" id="IPR006464">
    <property type="entry name" value="AcTrfase_RimI/Ard1"/>
</dbReference>
<dbReference type="STRING" id="84022.CACET_c03340"/>
<name>A0A0G3W7M2_9CLOT</name>
<evidence type="ECO:0000313" key="3">
    <source>
        <dbReference type="EMBL" id="AKL93850.1"/>
    </source>
</evidence>
<dbReference type="EC" id="2.3.1.266" evidence="1"/>
<dbReference type="PATRIC" id="fig|84022.6.peg.337"/>
<gene>
    <name evidence="3" type="primary">rimI</name>
    <name evidence="3" type="ORF">CACET_c03340</name>
</gene>
<dbReference type="PANTHER" id="PTHR47542:SF2">
    <property type="entry name" value="ACYL-COA N-ACYLTRANSFERASES (NAT) SUPERFAMILY PROTEIN"/>
    <property type="match status" value="1"/>
</dbReference>
<dbReference type="KEGG" id="cace:CACET_c03340"/>
<organism evidence="3 4">
    <name type="scientific">Clostridium aceticum</name>
    <dbReference type="NCBI Taxonomy" id="84022"/>
    <lineage>
        <taxon>Bacteria</taxon>
        <taxon>Bacillati</taxon>
        <taxon>Bacillota</taxon>
        <taxon>Clostridia</taxon>
        <taxon>Eubacteriales</taxon>
        <taxon>Clostridiaceae</taxon>
        <taxon>Clostridium</taxon>
    </lineage>
</organism>
<dbReference type="PROSITE" id="PS51186">
    <property type="entry name" value="GNAT"/>
    <property type="match status" value="1"/>
</dbReference>
<accession>A0A0G3W7M2</accession>
<dbReference type="GO" id="GO:0005737">
    <property type="term" value="C:cytoplasm"/>
    <property type="evidence" value="ECO:0007669"/>
    <property type="project" value="UniProtKB-SubCell"/>
</dbReference>
<feature type="domain" description="N-acetyltransferase" evidence="2">
    <location>
        <begin position="5"/>
        <end position="149"/>
    </location>
</feature>
<keyword evidence="3" id="KW-0808">Transferase</keyword>
<comment type="subcellular location">
    <subcellularLocation>
        <location evidence="1">Cytoplasm</location>
    </subcellularLocation>
</comment>
<evidence type="ECO:0000313" key="4">
    <source>
        <dbReference type="Proteomes" id="UP000035704"/>
    </source>
</evidence>
<dbReference type="Proteomes" id="UP000035704">
    <property type="component" value="Chromosome"/>
</dbReference>